<keyword evidence="3 6" id="KW-0812">Transmembrane</keyword>
<dbReference type="Pfam" id="PF18917">
    <property type="entry name" value="LiaI-LiaF-like_TM1"/>
    <property type="match status" value="1"/>
</dbReference>
<feature type="domain" description="LiaI-LiaF-like transmembrane region" evidence="8">
    <location>
        <begin position="100"/>
        <end position="138"/>
    </location>
</feature>
<evidence type="ECO:0000256" key="3">
    <source>
        <dbReference type="ARBA" id="ARBA00022692"/>
    </source>
</evidence>
<evidence type="ECO:0000256" key="2">
    <source>
        <dbReference type="ARBA" id="ARBA00022475"/>
    </source>
</evidence>
<sequence length="146" mass="16744">MSDIKNLRRSKEHRIIAGVCGGIAEYFETDPVLVRLIFLAITLVAGSGIVLYLLLIVVIPEKGERTSIVEKEFGRLKEDLNREEMPKNKHDDHYNHTRGVFGFFLIIIGLMVLLDNMFPELQVSSFWPMILIFLGLAIMMGKHRHH</sequence>
<evidence type="ECO:0000256" key="5">
    <source>
        <dbReference type="ARBA" id="ARBA00023136"/>
    </source>
</evidence>
<evidence type="ECO:0000259" key="7">
    <source>
        <dbReference type="Pfam" id="PF04024"/>
    </source>
</evidence>
<comment type="subcellular location">
    <subcellularLocation>
        <location evidence="1">Cell membrane</location>
        <topology evidence="1">Single-pass membrane protein</topology>
    </subcellularLocation>
</comment>
<dbReference type="Pfam" id="PF04024">
    <property type="entry name" value="PspC"/>
    <property type="match status" value="1"/>
</dbReference>
<feature type="domain" description="Phage shock protein PspC N-terminal" evidence="7">
    <location>
        <begin position="5"/>
        <end position="62"/>
    </location>
</feature>
<evidence type="ECO:0000256" key="6">
    <source>
        <dbReference type="SAM" id="Phobius"/>
    </source>
</evidence>
<feature type="transmembrane region" description="Helical" evidence="6">
    <location>
        <begin position="124"/>
        <end position="141"/>
    </location>
</feature>
<feature type="transmembrane region" description="Helical" evidence="6">
    <location>
        <begin position="36"/>
        <end position="59"/>
    </location>
</feature>
<dbReference type="AlphaFoldDB" id="A0A554JBL6"/>
<feature type="transmembrane region" description="Helical" evidence="6">
    <location>
        <begin position="99"/>
        <end position="118"/>
    </location>
</feature>
<gene>
    <name evidence="9" type="ORF">G01um101477_345</name>
</gene>
<evidence type="ECO:0000259" key="8">
    <source>
        <dbReference type="Pfam" id="PF18917"/>
    </source>
</evidence>
<keyword evidence="5 6" id="KW-0472">Membrane</keyword>
<proteinExistence type="predicted"/>
<dbReference type="InterPro" id="IPR052027">
    <property type="entry name" value="PspC"/>
</dbReference>
<protein>
    <submittedName>
        <fullName evidence="9">Putative stress-responsive transcriptional regulator</fullName>
    </submittedName>
</protein>
<evidence type="ECO:0000256" key="4">
    <source>
        <dbReference type="ARBA" id="ARBA00022989"/>
    </source>
</evidence>
<evidence type="ECO:0000313" key="10">
    <source>
        <dbReference type="Proteomes" id="UP000319613"/>
    </source>
</evidence>
<dbReference type="InterPro" id="IPR043726">
    <property type="entry name" value="LiaI-LiaF-like_TM1"/>
</dbReference>
<dbReference type="Proteomes" id="UP000319613">
    <property type="component" value="Unassembled WGS sequence"/>
</dbReference>
<comment type="caution">
    <text evidence="9">The sequence shown here is derived from an EMBL/GenBank/DDBJ whole genome shotgun (WGS) entry which is preliminary data.</text>
</comment>
<evidence type="ECO:0000313" key="9">
    <source>
        <dbReference type="EMBL" id="TSC65765.1"/>
    </source>
</evidence>
<dbReference type="InterPro" id="IPR007168">
    <property type="entry name" value="Phageshock_PspC_N"/>
</dbReference>
<name>A0A554JBL6_9BACT</name>
<evidence type="ECO:0000256" key="1">
    <source>
        <dbReference type="ARBA" id="ARBA00004162"/>
    </source>
</evidence>
<accession>A0A554JBL6</accession>
<organism evidence="9 10">
    <name type="scientific">Candidatus Doudnabacteria bacterium Gr01-1014_77</name>
    <dbReference type="NCBI Taxonomy" id="2017133"/>
    <lineage>
        <taxon>Bacteria</taxon>
        <taxon>Candidatus Doudnaibacteriota</taxon>
    </lineage>
</organism>
<keyword evidence="2" id="KW-1003">Cell membrane</keyword>
<dbReference type="PANTHER" id="PTHR33885:SF3">
    <property type="entry name" value="PHAGE SHOCK PROTEIN C"/>
    <property type="match status" value="1"/>
</dbReference>
<keyword evidence="4 6" id="KW-1133">Transmembrane helix</keyword>
<dbReference type="EMBL" id="VMFF01000029">
    <property type="protein sequence ID" value="TSC65765.1"/>
    <property type="molecule type" value="Genomic_DNA"/>
</dbReference>
<dbReference type="GO" id="GO:0005886">
    <property type="term" value="C:plasma membrane"/>
    <property type="evidence" value="ECO:0007669"/>
    <property type="project" value="UniProtKB-SubCell"/>
</dbReference>
<dbReference type="PANTHER" id="PTHR33885">
    <property type="entry name" value="PHAGE SHOCK PROTEIN C"/>
    <property type="match status" value="1"/>
</dbReference>
<reference evidence="9 10" key="1">
    <citation type="submission" date="2017-07" db="EMBL/GenBank/DDBJ databases">
        <title>Mechanisms for carbon and nitrogen cycling indicate functional differentiation within the Candidate Phyla Radiation.</title>
        <authorList>
            <person name="Danczak R.E."/>
            <person name="Johnston M.D."/>
            <person name="Kenah C."/>
            <person name="Slattery M."/>
            <person name="Wrighton K.C."/>
            <person name="Wilkins M.J."/>
        </authorList>
    </citation>
    <scope>NUCLEOTIDE SEQUENCE [LARGE SCALE GENOMIC DNA]</scope>
    <source>
        <strain evidence="9">Gr01-1014_77</strain>
    </source>
</reference>